<dbReference type="PANTHER" id="PTHR40763:SF5">
    <property type="entry name" value="MEMBRANE PROTEIN"/>
    <property type="match status" value="1"/>
</dbReference>
<dbReference type="RefSeq" id="WP_202878213.1">
    <property type="nucleotide sequence ID" value="NZ_BAAAKA010000008.1"/>
</dbReference>
<evidence type="ECO:0000313" key="3">
    <source>
        <dbReference type="Proteomes" id="UP000316298"/>
    </source>
</evidence>
<dbReference type="InterPro" id="IPR012551">
    <property type="entry name" value="DUF1707_SHOCT-like"/>
</dbReference>
<dbReference type="Proteomes" id="UP000316298">
    <property type="component" value="Unassembled WGS sequence"/>
</dbReference>
<evidence type="ECO:0000313" key="2">
    <source>
        <dbReference type="EMBL" id="TQJ15937.1"/>
    </source>
</evidence>
<comment type="caution">
    <text evidence="2">The sequence shown here is derived from an EMBL/GenBank/DDBJ whole genome shotgun (WGS) entry which is preliminary data.</text>
</comment>
<name>A0A542EKS9_9ACTN</name>
<dbReference type="EMBL" id="VFMM01000001">
    <property type="protein sequence ID" value="TQJ15937.1"/>
    <property type="molecule type" value="Genomic_DNA"/>
</dbReference>
<proteinExistence type="predicted"/>
<protein>
    <submittedName>
        <fullName evidence="2">Uncharacterized protein DUF1707</fullName>
    </submittedName>
</protein>
<dbReference type="AlphaFoldDB" id="A0A542EKS9"/>
<feature type="domain" description="DUF1707" evidence="1">
    <location>
        <begin position="9"/>
        <end position="59"/>
    </location>
</feature>
<gene>
    <name evidence="2" type="ORF">FB475_0022</name>
</gene>
<reference evidence="2 3" key="1">
    <citation type="submission" date="2019-06" db="EMBL/GenBank/DDBJ databases">
        <title>Sequencing the genomes of 1000 actinobacteria strains.</title>
        <authorList>
            <person name="Klenk H.-P."/>
        </authorList>
    </citation>
    <scope>NUCLEOTIDE SEQUENCE [LARGE SCALE GENOMIC DNA]</scope>
    <source>
        <strain evidence="2 3">DSM 17305</strain>
    </source>
</reference>
<keyword evidence="3" id="KW-1185">Reference proteome</keyword>
<accession>A0A542EKS9</accession>
<dbReference type="Pfam" id="PF08044">
    <property type="entry name" value="DUF1707"/>
    <property type="match status" value="1"/>
</dbReference>
<organism evidence="2 3">
    <name type="scientific">Kribbella jejuensis</name>
    <dbReference type="NCBI Taxonomy" id="236068"/>
    <lineage>
        <taxon>Bacteria</taxon>
        <taxon>Bacillati</taxon>
        <taxon>Actinomycetota</taxon>
        <taxon>Actinomycetes</taxon>
        <taxon>Propionibacteriales</taxon>
        <taxon>Kribbellaceae</taxon>
        <taxon>Kribbella</taxon>
    </lineage>
</organism>
<dbReference type="PANTHER" id="PTHR40763">
    <property type="entry name" value="MEMBRANE PROTEIN-RELATED"/>
    <property type="match status" value="1"/>
</dbReference>
<sequence length="177" mass="19779">MPEDRSPAIGDADRNAVVERVQSAYSEGYLTHEEMEQQLHQVLSARTRIELDVASAGLPALRPASTSTINAASGRIVRRGVWRVPRNLKVVSMYGRVRLDLSQAQFEDGAVDIDLNVMHGGVKLTLPRDAVVDFESVHTEWKDTRYKPPRRSTGDGPRVRITGVIGFGRLKIRHARR</sequence>
<evidence type="ECO:0000259" key="1">
    <source>
        <dbReference type="Pfam" id="PF08044"/>
    </source>
</evidence>